<dbReference type="Gene3D" id="3.90.1300.10">
    <property type="entry name" value="Amidase signature (AS) domain"/>
    <property type="match status" value="1"/>
</dbReference>
<dbReference type="Proteomes" id="UP000242188">
    <property type="component" value="Unassembled WGS sequence"/>
</dbReference>
<evidence type="ECO:0000313" key="2">
    <source>
        <dbReference type="EMBL" id="OWF36125.1"/>
    </source>
</evidence>
<dbReference type="SUPFAM" id="SSF75304">
    <property type="entry name" value="Amidase signature (AS) enzymes"/>
    <property type="match status" value="1"/>
</dbReference>
<organism evidence="2 3">
    <name type="scientific">Mizuhopecten yessoensis</name>
    <name type="common">Japanese scallop</name>
    <name type="synonym">Patinopecten yessoensis</name>
    <dbReference type="NCBI Taxonomy" id="6573"/>
    <lineage>
        <taxon>Eukaryota</taxon>
        <taxon>Metazoa</taxon>
        <taxon>Spiralia</taxon>
        <taxon>Lophotrochozoa</taxon>
        <taxon>Mollusca</taxon>
        <taxon>Bivalvia</taxon>
        <taxon>Autobranchia</taxon>
        <taxon>Pteriomorphia</taxon>
        <taxon>Pectinida</taxon>
        <taxon>Pectinoidea</taxon>
        <taxon>Pectinidae</taxon>
        <taxon>Mizuhopecten</taxon>
    </lineage>
</organism>
<dbReference type="GO" id="GO:0003824">
    <property type="term" value="F:catalytic activity"/>
    <property type="evidence" value="ECO:0007669"/>
    <property type="project" value="InterPro"/>
</dbReference>
<feature type="domain" description="Amidase" evidence="1">
    <location>
        <begin position="92"/>
        <end position="500"/>
    </location>
</feature>
<proteinExistence type="predicted"/>
<gene>
    <name evidence="2" type="ORF">KP79_PYT10968</name>
</gene>
<dbReference type="OrthoDB" id="421993at2759"/>
<accession>A0A210PI07</accession>
<evidence type="ECO:0000259" key="1">
    <source>
        <dbReference type="Pfam" id="PF01425"/>
    </source>
</evidence>
<evidence type="ECO:0000313" key="3">
    <source>
        <dbReference type="Proteomes" id="UP000242188"/>
    </source>
</evidence>
<dbReference type="STRING" id="6573.A0A210PI07"/>
<dbReference type="EMBL" id="NEDP02076673">
    <property type="protein sequence ID" value="OWF36125.1"/>
    <property type="molecule type" value="Genomic_DNA"/>
</dbReference>
<dbReference type="PANTHER" id="PTHR11895:SF170">
    <property type="entry name" value="AMIDASE"/>
    <property type="match status" value="1"/>
</dbReference>
<dbReference type="NCBIfam" id="NF005565">
    <property type="entry name" value="PRK07235.1"/>
    <property type="match status" value="1"/>
</dbReference>
<dbReference type="InterPro" id="IPR023631">
    <property type="entry name" value="Amidase_dom"/>
</dbReference>
<dbReference type="Pfam" id="PF01425">
    <property type="entry name" value="Amidase"/>
    <property type="match status" value="1"/>
</dbReference>
<sequence>MADHKQQPAGLLKNPAILLPSKNELTQISDDLRLKCSEAEIDLFHEYFKGTVDVYQRINEIPEPHLPVKYPRTSGHRETTDSSWYWRCDIKGADTGKLAGKTIGVKDNVAIAGIPMMNGNKHLEGYTPEFDATIITRILDAGGRIMGKTACEDLCLSGNSWTNSLGPVPNPYCPTRSAGGSSCGSASLVARGEIDMAIGGDQGGSVRIPSSWCGTVGHKPTFGLVPYTGAVPIEMTVDHLGPMTRTVADCALLLEVLAGYDNGTDPRQHPGIEVPPYSSLLSKGVSGKRVGIVTEGFDGVDVGVSTCVREAALRLREAGAVVEEVSIPLHADGLAIWTPVCFEGAYNMMIKGNGNGMNWKGHYCTSMQEALARGYNLRPHDFSMPCKLLAVFSEYMVRNYQNKFYAKAQNLTRLLTQAYDQALRNYDVLVMPTLPCTAMELPTTETSISETLRLTFGMIKNTAPFDSTGHPALSINAGTLEGLPVGMMFIGRHFDDATVLQMAYAFEQIRDNSV</sequence>
<keyword evidence="3" id="KW-1185">Reference proteome</keyword>
<comment type="caution">
    <text evidence="2">The sequence shown here is derived from an EMBL/GenBank/DDBJ whole genome shotgun (WGS) entry which is preliminary data.</text>
</comment>
<dbReference type="InterPro" id="IPR000120">
    <property type="entry name" value="Amidase"/>
</dbReference>
<protein>
    <submittedName>
        <fullName evidence="2">Amidase</fullName>
    </submittedName>
</protein>
<dbReference type="AlphaFoldDB" id="A0A210PI07"/>
<dbReference type="PANTHER" id="PTHR11895">
    <property type="entry name" value="TRANSAMIDASE"/>
    <property type="match status" value="1"/>
</dbReference>
<dbReference type="InterPro" id="IPR036928">
    <property type="entry name" value="AS_sf"/>
</dbReference>
<name>A0A210PI07_MIZYE</name>
<reference evidence="2 3" key="1">
    <citation type="journal article" date="2017" name="Nat. Ecol. Evol.">
        <title>Scallop genome provides insights into evolution of bilaterian karyotype and development.</title>
        <authorList>
            <person name="Wang S."/>
            <person name="Zhang J."/>
            <person name="Jiao W."/>
            <person name="Li J."/>
            <person name="Xun X."/>
            <person name="Sun Y."/>
            <person name="Guo X."/>
            <person name="Huan P."/>
            <person name="Dong B."/>
            <person name="Zhang L."/>
            <person name="Hu X."/>
            <person name="Sun X."/>
            <person name="Wang J."/>
            <person name="Zhao C."/>
            <person name="Wang Y."/>
            <person name="Wang D."/>
            <person name="Huang X."/>
            <person name="Wang R."/>
            <person name="Lv J."/>
            <person name="Li Y."/>
            <person name="Zhang Z."/>
            <person name="Liu B."/>
            <person name="Lu W."/>
            <person name="Hui Y."/>
            <person name="Liang J."/>
            <person name="Zhou Z."/>
            <person name="Hou R."/>
            <person name="Li X."/>
            <person name="Liu Y."/>
            <person name="Li H."/>
            <person name="Ning X."/>
            <person name="Lin Y."/>
            <person name="Zhao L."/>
            <person name="Xing Q."/>
            <person name="Dou J."/>
            <person name="Li Y."/>
            <person name="Mao J."/>
            <person name="Guo H."/>
            <person name="Dou H."/>
            <person name="Li T."/>
            <person name="Mu C."/>
            <person name="Jiang W."/>
            <person name="Fu Q."/>
            <person name="Fu X."/>
            <person name="Miao Y."/>
            <person name="Liu J."/>
            <person name="Yu Q."/>
            <person name="Li R."/>
            <person name="Liao H."/>
            <person name="Li X."/>
            <person name="Kong Y."/>
            <person name="Jiang Z."/>
            <person name="Chourrout D."/>
            <person name="Li R."/>
            <person name="Bao Z."/>
        </authorList>
    </citation>
    <scope>NUCLEOTIDE SEQUENCE [LARGE SCALE GENOMIC DNA]</scope>
    <source>
        <strain evidence="2 3">PY_sf001</strain>
    </source>
</reference>